<evidence type="ECO:0000256" key="5">
    <source>
        <dbReference type="ARBA" id="ARBA00023125"/>
    </source>
</evidence>
<dbReference type="EMBL" id="UOGJ01000097">
    <property type="protein sequence ID" value="VAX36475.1"/>
    <property type="molecule type" value="Genomic_DNA"/>
</dbReference>
<name>A0A3B1DWF5_9ZZZZ</name>
<dbReference type="InterPro" id="IPR007627">
    <property type="entry name" value="RNA_pol_sigma70_r2"/>
</dbReference>
<dbReference type="PRINTS" id="PR00046">
    <property type="entry name" value="SIGMA70FCT"/>
</dbReference>
<organism evidence="9">
    <name type="scientific">hydrothermal vent metagenome</name>
    <dbReference type="NCBI Taxonomy" id="652676"/>
    <lineage>
        <taxon>unclassified sequences</taxon>
        <taxon>metagenomes</taxon>
        <taxon>ecological metagenomes</taxon>
    </lineage>
</organism>
<dbReference type="InterPro" id="IPR028630">
    <property type="entry name" value="Sigma70_RpoD"/>
</dbReference>
<evidence type="ECO:0000256" key="2">
    <source>
        <dbReference type="ARBA" id="ARBA00022490"/>
    </source>
</evidence>
<dbReference type="InterPro" id="IPR009042">
    <property type="entry name" value="RNA_pol_sigma70_r1_2"/>
</dbReference>
<dbReference type="GO" id="GO:0003677">
    <property type="term" value="F:DNA binding"/>
    <property type="evidence" value="ECO:0007669"/>
    <property type="project" value="UniProtKB-KW"/>
</dbReference>
<keyword evidence="3" id="KW-0805">Transcription regulation</keyword>
<dbReference type="NCBIfam" id="TIGR02393">
    <property type="entry name" value="RpoD_Cterm"/>
    <property type="match status" value="1"/>
</dbReference>
<keyword evidence="2" id="KW-0963">Cytoplasm</keyword>
<dbReference type="InterPro" id="IPR007624">
    <property type="entry name" value="RNA_pol_sigma70_r3"/>
</dbReference>
<dbReference type="InterPro" id="IPR000943">
    <property type="entry name" value="RNA_pol_sigma70"/>
</dbReference>
<feature type="domain" description="RNA polymerase sigma-70" evidence="7">
    <location>
        <begin position="313"/>
        <end position="326"/>
    </location>
</feature>
<dbReference type="CDD" id="cd06171">
    <property type="entry name" value="Sigma70_r4"/>
    <property type="match status" value="1"/>
</dbReference>
<keyword evidence="5" id="KW-0238">DNA-binding</keyword>
<dbReference type="InterPro" id="IPR036388">
    <property type="entry name" value="WH-like_DNA-bd_sf"/>
</dbReference>
<dbReference type="PROSITE" id="PS00715">
    <property type="entry name" value="SIGMA70_1"/>
    <property type="match status" value="1"/>
</dbReference>
<dbReference type="PANTHER" id="PTHR30603">
    <property type="entry name" value="RNA POLYMERASE SIGMA FACTOR RPO"/>
    <property type="match status" value="1"/>
</dbReference>
<dbReference type="Gene3D" id="1.10.601.10">
    <property type="entry name" value="RNA Polymerase Primary Sigma Factor"/>
    <property type="match status" value="1"/>
</dbReference>
<evidence type="ECO:0000256" key="1">
    <source>
        <dbReference type="ARBA" id="ARBA00007788"/>
    </source>
</evidence>
<evidence type="ECO:0000256" key="3">
    <source>
        <dbReference type="ARBA" id="ARBA00023015"/>
    </source>
</evidence>
<keyword evidence="6" id="KW-0804">Transcription</keyword>
<dbReference type="Gene3D" id="1.20.120.1810">
    <property type="match status" value="1"/>
</dbReference>
<dbReference type="PANTHER" id="PTHR30603:SF60">
    <property type="entry name" value="RNA POLYMERASE SIGMA FACTOR RPOD"/>
    <property type="match status" value="1"/>
</dbReference>
<evidence type="ECO:0000256" key="6">
    <source>
        <dbReference type="ARBA" id="ARBA00023163"/>
    </source>
</evidence>
<dbReference type="InterPro" id="IPR050239">
    <property type="entry name" value="Sigma-70_RNA_pol_init_factors"/>
</dbReference>
<dbReference type="InterPro" id="IPR013324">
    <property type="entry name" value="RNA_pol_sigma_r3/r4-like"/>
</dbReference>
<dbReference type="InterPro" id="IPR007630">
    <property type="entry name" value="RNA_pol_sigma70_r4"/>
</dbReference>
<dbReference type="PROSITE" id="PS00716">
    <property type="entry name" value="SIGMA70_2"/>
    <property type="match status" value="1"/>
</dbReference>
<dbReference type="InterPro" id="IPR013325">
    <property type="entry name" value="RNA_pol_sigma_r2"/>
</dbReference>
<keyword evidence="4" id="KW-0731">Sigma factor</keyword>
<dbReference type="Gene3D" id="1.10.220.120">
    <property type="entry name" value="Sigma-70 factor, region 1.1"/>
    <property type="match status" value="1"/>
</dbReference>
<comment type="similarity">
    <text evidence="1">Belongs to the sigma-70 factor family.</text>
</comment>
<evidence type="ECO:0000259" key="8">
    <source>
        <dbReference type="PROSITE" id="PS00716"/>
    </source>
</evidence>
<dbReference type="GO" id="GO:0016987">
    <property type="term" value="F:sigma factor activity"/>
    <property type="evidence" value="ECO:0007669"/>
    <property type="project" value="UniProtKB-KW"/>
</dbReference>
<dbReference type="Pfam" id="PF04539">
    <property type="entry name" value="Sigma70_r3"/>
    <property type="match status" value="1"/>
</dbReference>
<dbReference type="NCBIfam" id="TIGR02937">
    <property type="entry name" value="sigma70-ECF"/>
    <property type="match status" value="1"/>
</dbReference>
<dbReference type="InterPro" id="IPR012760">
    <property type="entry name" value="RNA_pol_sigma_RpoD_C"/>
</dbReference>
<dbReference type="Pfam" id="PF00140">
    <property type="entry name" value="Sigma70_r1_2"/>
    <property type="match status" value="1"/>
</dbReference>
<dbReference type="Pfam" id="PF04542">
    <property type="entry name" value="Sigma70_r2"/>
    <property type="match status" value="1"/>
</dbReference>
<evidence type="ECO:0000313" key="9">
    <source>
        <dbReference type="EMBL" id="VAX36475.1"/>
    </source>
</evidence>
<dbReference type="GO" id="GO:0006352">
    <property type="term" value="P:DNA-templated transcription initiation"/>
    <property type="evidence" value="ECO:0007669"/>
    <property type="project" value="InterPro"/>
</dbReference>
<proteinExistence type="inferred from homology"/>
<feature type="domain" description="RNA polymerase sigma-70" evidence="8">
    <location>
        <begin position="482"/>
        <end position="508"/>
    </location>
</feature>
<dbReference type="Pfam" id="PF04545">
    <property type="entry name" value="Sigma70_r4"/>
    <property type="match status" value="1"/>
</dbReference>
<sequence>MKTASTKKQDAAFDMEKLVALGKRKGFLTYDEVNNALSETIESSEEIDKVFDILDAKDIKIIESEENDNTAPDKLDEESREQEVRRVREANKDDDIYSDKFIPLDDPVKMYLKQMGAIPLLSRENEINLAKRIEEAEIKFAESLYRIGYARKEALKAVTRVLNEEINVEDIIKDELERRMKLITELQSIRERVNRSRVGSEKSAQALAEFKLTAAFNENLVIAIKKLIKEIENTEKAMKGRRKVVDMKKLKLQHEDLLKKLGQSVEDVKEQLRVIKIRQSKFNKAKKLLVEANLRLVVSIAKKYINRGLSFLDLIQEGNMGLIRAVEKFEYQRGYKFSTYATWWIRQAITRSIADQARTIRIPVHMTETINKIIRISRLFVQEYGREPSAKEIAKQMRLPVIKVKDILKISQVPISLQTPIGDEGDTSFGDFIEDKKAISPANATLQSMLKDEIGGVLDTLEDRERKILELRFGIHDGTTRTLEEVGSEFNVTRERVRQIESKALRKLRHPTRSRRIKQFLDMAGKEEDII</sequence>
<dbReference type="InterPro" id="IPR014284">
    <property type="entry name" value="RNA_pol_sigma-70_dom"/>
</dbReference>
<dbReference type="AlphaFoldDB" id="A0A3B1DWF5"/>
<gene>
    <name evidence="9" type="ORF">MNBD_UNCLBAC01-2103</name>
</gene>
<dbReference type="Gene3D" id="1.10.10.10">
    <property type="entry name" value="Winged helix-like DNA-binding domain superfamily/Winged helix DNA-binding domain"/>
    <property type="match status" value="2"/>
</dbReference>
<dbReference type="InterPro" id="IPR007127">
    <property type="entry name" value="RNA_pol_sigma_70_r1_1"/>
</dbReference>
<dbReference type="SUPFAM" id="SSF88659">
    <property type="entry name" value="Sigma3 and sigma4 domains of RNA polymerase sigma factors"/>
    <property type="match status" value="2"/>
</dbReference>
<evidence type="ECO:0000256" key="4">
    <source>
        <dbReference type="ARBA" id="ARBA00023082"/>
    </source>
</evidence>
<accession>A0A3B1DWF5</accession>
<dbReference type="HAMAP" id="MF_00963">
    <property type="entry name" value="Sigma70_RpoD_SigA"/>
    <property type="match status" value="1"/>
</dbReference>
<dbReference type="SUPFAM" id="SSF88946">
    <property type="entry name" value="Sigma2 domain of RNA polymerase sigma factors"/>
    <property type="match status" value="1"/>
</dbReference>
<dbReference type="Pfam" id="PF03979">
    <property type="entry name" value="Sigma70_r1_1"/>
    <property type="match status" value="1"/>
</dbReference>
<dbReference type="FunFam" id="1.10.601.10:FF:000001">
    <property type="entry name" value="RNA polymerase sigma factor SigA"/>
    <property type="match status" value="1"/>
</dbReference>
<dbReference type="InterPro" id="IPR042189">
    <property type="entry name" value="RNA_pol_sigma_70_r1_1_sf"/>
</dbReference>
<reference evidence="9" key="1">
    <citation type="submission" date="2018-06" db="EMBL/GenBank/DDBJ databases">
        <authorList>
            <person name="Zhirakovskaya E."/>
        </authorList>
    </citation>
    <scope>NUCLEOTIDE SEQUENCE</scope>
</reference>
<evidence type="ECO:0000259" key="7">
    <source>
        <dbReference type="PROSITE" id="PS00715"/>
    </source>
</evidence>
<protein>
    <submittedName>
        <fullName evidence="9">RNA polymerase sigma factor RpoD</fullName>
    </submittedName>
</protein>